<accession>A0AAE5T241</accession>
<dbReference type="GO" id="GO:0004175">
    <property type="term" value="F:endopeptidase activity"/>
    <property type="evidence" value="ECO:0007669"/>
    <property type="project" value="UniProtKB-ARBA"/>
</dbReference>
<dbReference type="Proteomes" id="UP000242704">
    <property type="component" value="Unassembled WGS sequence"/>
</dbReference>
<gene>
    <name evidence="3" type="ORF">BU653_00815</name>
</gene>
<feature type="transmembrane region" description="Helical" evidence="1">
    <location>
        <begin position="91"/>
        <end position="112"/>
    </location>
</feature>
<dbReference type="Pfam" id="PF02517">
    <property type="entry name" value="Rce1-like"/>
    <property type="match status" value="1"/>
</dbReference>
<keyword evidence="3" id="KW-0378">Hydrolase</keyword>
<dbReference type="GO" id="GO:0080120">
    <property type="term" value="P:CAAX-box protein maturation"/>
    <property type="evidence" value="ECO:0007669"/>
    <property type="project" value="UniProtKB-ARBA"/>
</dbReference>
<dbReference type="InterPro" id="IPR052710">
    <property type="entry name" value="CAAX_protease"/>
</dbReference>
<name>A0AAE5T241_STACR</name>
<dbReference type="PANTHER" id="PTHR36435">
    <property type="entry name" value="SLR1288 PROTEIN"/>
    <property type="match status" value="1"/>
</dbReference>
<organism evidence="3 4">
    <name type="scientific">Staphylococcus chromogenes</name>
    <name type="common">Staphylococcus hyicus subsp. chromogenes</name>
    <dbReference type="NCBI Taxonomy" id="46126"/>
    <lineage>
        <taxon>Bacteria</taxon>
        <taxon>Bacillati</taxon>
        <taxon>Bacillota</taxon>
        <taxon>Bacilli</taxon>
        <taxon>Bacillales</taxon>
        <taxon>Staphylococcaceae</taxon>
        <taxon>Staphylococcus</taxon>
    </lineage>
</organism>
<dbReference type="PANTHER" id="PTHR36435:SF1">
    <property type="entry name" value="CAAX AMINO TERMINAL PROTEASE FAMILY PROTEIN"/>
    <property type="match status" value="1"/>
</dbReference>
<dbReference type="EMBL" id="PZBZ01000002">
    <property type="protein sequence ID" value="PTG17116.1"/>
    <property type="molecule type" value="Genomic_DNA"/>
</dbReference>
<comment type="caution">
    <text evidence="3">The sequence shown here is derived from an EMBL/GenBank/DDBJ whole genome shotgun (WGS) entry which is preliminary data.</text>
</comment>
<feature type="transmembrane region" description="Helical" evidence="1">
    <location>
        <begin position="132"/>
        <end position="151"/>
    </location>
</feature>
<keyword evidence="3" id="KW-0482">Metalloprotease</keyword>
<feature type="transmembrane region" description="Helical" evidence="1">
    <location>
        <begin position="58"/>
        <end position="79"/>
    </location>
</feature>
<keyword evidence="1" id="KW-1133">Transmembrane helix</keyword>
<proteinExistence type="predicted"/>
<feature type="transmembrane region" description="Helical" evidence="1">
    <location>
        <begin position="32"/>
        <end position="52"/>
    </location>
</feature>
<keyword evidence="1" id="KW-0812">Transmembrane</keyword>
<dbReference type="AlphaFoldDB" id="A0AAE5T241"/>
<reference evidence="3 4" key="1">
    <citation type="journal article" date="2016" name="Front. Microbiol.">
        <title>Comprehensive Phylogenetic Analysis of Bovine Non-aureus Staphylococci Species Based on Whole-Genome Sequencing.</title>
        <authorList>
            <person name="Naushad S."/>
            <person name="Barkema H.W."/>
            <person name="Luby C."/>
            <person name="Condas L.A."/>
            <person name="Nobrega D.B."/>
            <person name="Carson D.A."/>
            <person name="De Buck J."/>
        </authorList>
    </citation>
    <scope>NUCLEOTIDE SEQUENCE [LARGE SCALE GENOMIC DNA]</scope>
    <source>
        <strain evidence="3 4">SNUC 505</strain>
    </source>
</reference>
<sequence>MIDELLKGDIMNHISTFFKDDLSVSKESTGRVFLKGILFAFLLIIAFDISNYTPDHPLWSVVSVICLVVIIAIMPYFGIHFISLKALKVSDLFIVIAALLFMFGLDNAFTYFIDDNNVNDTGIDHDFQGVPLWASIISIAIVPAIAEELVTRGIILRLFFRHHLFIGMIVSSAIFAYLHESDSLIDYLPYFYAGLIFSLVYLKTKRIEAAMLVHFLNNFLGTI</sequence>
<feature type="transmembrane region" description="Helical" evidence="1">
    <location>
        <begin position="158"/>
        <end position="178"/>
    </location>
</feature>
<evidence type="ECO:0000259" key="2">
    <source>
        <dbReference type="Pfam" id="PF02517"/>
    </source>
</evidence>
<evidence type="ECO:0000313" key="4">
    <source>
        <dbReference type="Proteomes" id="UP000242704"/>
    </source>
</evidence>
<feature type="domain" description="CAAX prenyl protease 2/Lysostaphin resistance protein A-like" evidence="2">
    <location>
        <begin position="132"/>
        <end position="220"/>
    </location>
</feature>
<keyword evidence="3" id="KW-0645">Protease</keyword>
<dbReference type="InterPro" id="IPR003675">
    <property type="entry name" value="Rce1/LyrA-like_dom"/>
</dbReference>
<keyword evidence="1" id="KW-0472">Membrane</keyword>
<dbReference type="GO" id="GO:0008237">
    <property type="term" value="F:metallopeptidase activity"/>
    <property type="evidence" value="ECO:0007669"/>
    <property type="project" value="UniProtKB-KW"/>
</dbReference>
<protein>
    <submittedName>
        <fullName evidence="3">CPBP family intramembrane metalloprotease</fullName>
    </submittedName>
</protein>
<evidence type="ECO:0000256" key="1">
    <source>
        <dbReference type="SAM" id="Phobius"/>
    </source>
</evidence>
<evidence type="ECO:0000313" key="3">
    <source>
        <dbReference type="EMBL" id="PTG17116.1"/>
    </source>
</evidence>
<feature type="transmembrane region" description="Helical" evidence="1">
    <location>
        <begin position="184"/>
        <end position="202"/>
    </location>
</feature>